<accession>A0ACB7WYK2</accession>
<evidence type="ECO:0000313" key="1">
    <source>
        <dbReference type="EMBL" id="KAH7833512.1"/>
    </source>
</evidence>
<protein>
    <submittedName>
        <fullName evidence="1">Uncharacterized protein</fullName>
    </submittedName>
</protein>
<evidence type="ECO:0000313" key="2">
    <source>
        <dbReference type="Proteomes" id="UP000828048"/>
    </source>
</evidence>
<dbReference type="EMBL" id="CM037152">
    <property type="protein sequence ID" value="KAH7833512.1"/>
    <property type="molecule type" value="Genomic_DNA"/>
</dbReference>
<sequence>MEEKLIERLESAVTRLEALSSGYRPRVSSGCDGDAGVLDPSVIAFDDLMAQYVGNVSAAADKIGGQVLDLTKVIAEAFSAQRELQVKVKRTQKPDMAGLAEFLKPLNDVITKANAMTEERRSDYFNHFKTAADSLTALAWMAYTGKDCGMSMPIAHVEESWQMSEFYSNKILVEYKNKDQDHVEWAKALKELYIPGLRDFVKSHYPLGPVWSTTGAAVSAPSKAPMSAPAPPLPPPASLFSSDSPHSSSSRPKQGMDAVFQEISSGKSMTSGLRKVTDDMKTKNRGDRTGIVGAGEKESRVCSPSFSKVGTPKLELQVGRKWVVENQIGRKDLVIEDCDAKQSVYIFGCKDSVIQIQGKVNNITVDKCTKMGVVFADVVAACEIVNCNSVEVQCQGSAPTISVDNTGGCQLYLSKDSLEASVTTAKSSEINVLVPGAEPDGDWGEHALPQQFVHVYKDGQFVTTPVSHSGA</sequence>
<keyword evidence="2" id="KW-1185">Reference proteome</keyword>
<dbReference type="Proteomes" id="UP000828048">
    <property type="component" value="Chromosome 2"/>
</dbReference>
<name>A0ACB7WYK2_9ERIC</name>
<organism evidence="1 2">
    <name type="scientific">Vaccinium darrowii</name>
    <dbReference type="NCBI Taxonomy" id="229202"/>
    <lineage>
        <taxon>Eukaryota</taxon>
        <taxon>Viridiplantae</taxon>
        <taxon>Streptophyta</taxon>
        <taxon>Embryophyta</taxon>
        <taxon>Tracheophyta</taxon>
        <taxon>Spermatophyta</taxon>
        <taxon>Magnoliopsida</taxon>
        <taxon>eudicotyledons</taxon>
        <taxon>Gunneridae</taxon>
        <taxon>Pentapetalae</taxon>
        <taxon>asterids</taxon>
        <taxon>Ericales</taxon>
        <taxon>Ericaceae</taxon>
        <taxon>Vaccinioideae</taxon>
        <taxon>Vaccinieae</taxon>
        <taxon>Vaccinium</taxon>
    </lineage>
</organism>
<proteinExistence type="predicted"/>
<gene>
    <name evidence="1" type="ORF">Vadar_007065</name>
</gene>
<reference evidence="1 2" key="1">
    <citation type="journal article" date="2021" name="Hortic Res">
        <title>High-quality reference genome and annotation aids understanding of berry development for evergreen blueberry (Vaccinium darrowii).</title>
        <authorList>
            <person name="Yu J."/>
            <person name="Hulse-Kemp A.M."/>
            <person name="Babiker E."/>
            <person name="Staton M."/>
        </authorList>
    </citation>
    <scope>NUCLEOTIDE SEQUENCE [LARGE SCALE GENOMIC DNA]</scope>
    <source>
        <strain evidence="2">cv. NJ 8807/NJ 8810</strain>
        <tissue evidence="1">Young leaf</tissue>
    </source>
</reference>
<comment type="caution">
    <text evidence="1">The sequence shown here is derived from an EMBL/GenBank/DDBJ whole genome shotgun (WGS) entry which is preliminary data.</text>
</comment>